<dbReference type="Proteomes" id="UP000184386">
    <property type="component" value="Unassembled WGS sequence"/>
</dbReference>
<keyword evidence="4" id="KW-0597">Phosphoprotein</keyword>
<evidence type="ECO:0000256" key="2">
    <source>
        <dbReference type="ARBA" id="ARBA00004370"/>
    </source>
</evidence>
<dbReference type="InterPro" id="IPR003594">
    <property type="entry name" value="HATPase_dom"/>
</dbReference>
<feature type="coiled-coil region" evidence="10">
    <location>
        <begin position="114"/>
        <end position="141"/>
    </location>
</feature>
<dbReference type="GO" id="GO:0007234">
    <property type="term" value="P:osmosensory signaling via phosphorelay pathway"/>
    <property type="evidence" value="ECO:0007669"/>
    <property type="project" value="TreeGrafter"/>
</dbReference>
<proteinExistence type="predicted"/>
<feature type="domain" description="Histidine kinase" evidence="12">
    <location>
        <begin position="148"/>
        <end position="365"/>
    </location>
</feature>
<dbReference type="GO" id="GO:0000155">
    <property type="term" value="F:phosphorelay sensor kinase activity"/>
    <property type="evidence" value="ECO:0007669"/>
    <property type="project" value="InterPro"/>
</dbReference>
<dbReference type="InterPro" id="IPR050351">
    <property type="entry name" value="BphY/WalK/GraS-like"/>
</dbReference>
<keyword evidence="9" id="KW-0902">Two-component regulatory system</keyword>
<dbReference type="InterPro" id="IPR005467">
    <property type="entry name" value="His_kinase_dom"/>
</dbReference>
<evidence type="ECO:0000313" key="14">
    <source>
        <dbReference type="Proteomes" id="UP000184386"/>
    </source>
</evidence>
<keyword evidence="10" id="KW-0175">Coiled coil</keyword>
<feature type="transmembrane region" description="Helical" evidence="11">
    <location>
        <begin position="56"/>
        <end position="76"/>
    </location>
</feature>
<evidence type="ECO:0000256" key="1">
    <source>
        <dbReference type="ARBA" id="ARBA00000085"/>
    </source>
</evidence>
<keyword evidence="6" id="KW-0547">Nucleotide-binding</keyword>
<evidence type="ECO:0000256" key="10">
    <source>
        <dbReference type="SAM" id="Coils"/>
    </source>
</evidence>
<dbReference type="AlphaFoldDB" id="A0A1M7AW31"/>
<organism evidence="13 14">
    <name type="scientific">Anaerocolumna jejuensis DSM 15929</name>
    <dbReference type="NCBI Taxonomy" id="1121322"/>
    <lineage>
        <taxon>Bacteria</taxon>
        <taxon>Bacillati</taxon>
        <taxon>Bacillota</taxon>
        <taxon>Clostridia</taxon>
        <taxon>Lachnospirales</taxon>
        <taxon>Lachnospiraceae</taxon>
        <taxon>Anaerocolumna</taxon>
    </lineage>
</organism>
<dbReference type="CDD" id="cd00082">
    <property type="entry name" value="HisKA"/>
    <property type="match status" value="1"/>
</dbReference>
<keyword evidence="11" id="KW-0812">Transmembrane</keyword>
<accession>A0A1M7AW31</accession>
<comment type="catalytic activity">
    <reaction evidence="1">
        <text>ATP + protein L-histidine = ADP + protein N-phospho-L-histidine.</text>
        <dbReference type="EC" id="2.7.13.3"/>
    </reaction>
</comment>
<evidence type="ECO:0000256" key="4">
    <source>
        <dbReference type="ARBA" id="ARBA00022553"/>
    </source>
</evidence>
<dbReference type="GO" id="GO:0000156">
    <property type="term" value="F:phosphorelay response regulator activity"/>
    <property type="evidence" value="ECO:0007669"/>
    <property type="project" value="TreeGrafter"/>
</dbReference>
<gene>
    <name evidence="13" type="ORF">SAMN02745136_04958</name>
</gene>
<dbReference type="EMBL" id="FRAC01000034">
    <property type="protein sequence ID" value="SHL46924.1"/>
    <property type="molecule type" value="Genomic_DNA"/>
</dbReference>
<feature type="transmembrane region" description="Helical" evidence="11">
    <location>
        <begin position="12"/>
        <end position="36"/>
    </location>
</feature>
<reference evidence="13 14" key="1">
    <citation type="submission" date="2016-11" db="EMBL/GenBank/DDBJ databases">
        <authorList>
            <person name="Jaros S."/>
            <person name="Januszkiewicz K."/>
            <person name="Wedrychowicz H."/>
        </authorList>
    </citation>
    <scope>NUCLEOTIDE SEQUENCE [LARGE SCALE GENOMIC DNA]</scope>
    <source>
        <strain evidence="13 14">DSM 15929</strain>
    </source>
</reference>
<dbReference type="Gene3D" id="1.10.287.130">
    <property type="match status" value="1"/>
</dbReference>
<dbReference type="SUPFAM" id="SSF47384">
    <property type="entry name" value="Homodimeric domain of signal transducing histidine kinase"/>
    <property type="match status" value="1"/>
</dbReference>
<dbReference type="RefSeq" id="WP_073279876.1">
    <property type="nucleotide sequence ID" value="NZ_FRAC01000034.1"/>
</dbReference>
<comment type="subcellular location">
    <subcellularLocation>
        <location evidence="2">Membrane</location>
    </subcellularLocation>
</comment>
<evidence type="ECO:0000313" key="13">
    <source>
        <dbReference type="EMBL" id="SHL46924.1"/>
    </source>
</evidence>
<dbReference type="Gene3D" id="3.30.565.10">
    <property type="entry name" value="Histidine kinase-like ATPase, C-terminal domain"/>
    <property type="match status" value="1"/>
</dbReference>
<dbReference type="Pfam" id="PF00512">
    <property type="entry name" value="HisKA"/>
    <property type="match status" value="1"/>
</dbReference>
<dbReference type="SUPFAM" id="SSF55874">
    <property type="entry name" value="ATPase domain of HSP90 chaperone/DNA topoisomerase II/histidine kinase"/>
    <property type="match status" value="1"/>
</dbReference>
<sequence>MKTPLKMGIRILALIVLLLLAYVLSFGMIMILFALVRQVFPVLEIVELRTFRSASLLVLGIIMAYLFLFLILGPIIHTIHWIQALSQGTYKEPALKGVLANRDSFYYRCTEFVYKELLIQMQLLTEKLQQSETDRIMLEKDRRQWLAGITHDLKTPLSYIQGYASLITAEKYDWSESEIMDFGVKIEEKSKHIKNLIDDLNLSFQSEDKRITAQKLKTEMVEFLRNVVLDLANSPRCTAYNFSFDSAMDAFFMEADTILLQRALQNVLINAVVHNPPGTEIEVTAAKQQDGFCIEIADNGKGMEEETRRNLFESYYRGTSTDCPAEGSGLGMAIAKQFIELHNGSIRVESALEQGTSIFITLPVF</sequence>
<name>A0A1M7AW31_9FIRM</name>
<dbReference type="GO" id="GO:0030295">
    <property type="term" value="F:protein kinase activator activity"/>
    <property type="evidence" value="ECO:0007669"/>
    <property type="project" value="TreeGrafter"/>
</dbReference>
<dbReference type="EC" id="2.7.13.3" evidence="3"/>
<dbReference type="STRING" id="1121322.SAMN02745136_04958"/>
<evidence type="ECO:0000256" key="3">
    <source>
        <dbReference type="ARBA" id="ARBA00012438"/>
    </source>
</evidence>
<evidence type="ECO:0000259" key="12">
    <source>
        <dbReference type="PROSITE" id="PS50109"/>
    </source>
</evidence>
<evidence type="ECO:0000256" key="6">
    <source>
        <dbReference type="ARBA" id="ARBA00022741"/>
    </source>
</evidence>
<dbReference type="Pfam" id="PF02518">
    <property type="entry name" value="HATPase_c"/>
    <property type="match status" value="1"/>
</dbReference>
<dbReference type="PRINTS" id="PR00344">
    <property type="entry name" value="BCTRLSENSOR"/>
</dbReference>
<dbReference type="InterPro" id="IPR036097">
    <property type="entry name" value="HisK_dim/P_sf"/>
</dbReference>
<evidence type="ECO:0000256" key="11">
    <source>
        <dbReference type="SAM" id="Phobius"/>
    </source>
</evidence>
<dbReference type="InterPro" id="IPR036890">
    <property type="entry name" value="HATPase_C_sf"/>
</dbReference>
<evidence type="ECO:0000256" key="7">
    <source>
        <dbReference type="ARBA" id="ARBA00022777"/>
    </source>
</evidence>
<dbReference type="GO" id="GO:0005524">
    <property type="term" value="F:ATP binding"/>
    <property type="evidence" value="ECO:0007669"/>
    <property type="project" value="UniProtKB-KW"/>
</dbReference>
<dbReference type="OrthoDB" id="368131at2"/>
<dbReference type="PANTHER" id="PTHR42878">
    <property type="entry name" value="TWO-COMPONENT HISTIDINE KINASE"/>
    <property type="match status" value="1"/>
</dbReference>
<dbReference type="InterPro" id="IPR003661">
    <property type="entry name" value="HisK_dim/P_dom"/>
</dbReference>
<keyword evidence="5" id="KW-0808">Transferase</keyword>
<dbReference type="SMART" id="SM00388">
    <property type="entry name" value="HisKA"/>
    <property type="match status" value="1"/>
</dbReference>
<dbReference type="PROSITE" id="PS50109">
    <property type="entry name" value="HIS_KIN"/>
    <property type="match status" value="1"/>
</dbReference>
<dbReference type="InterPro" id="IPR004358">
    <property type="entry name" value="Sig_transdc_His_kin-like_C"/>
</dbReference>
<evidence type="ECO:0000256" key="5">
    <source>
        <dbReference type="ARBA" id="ARBA00022679"/>
    </source>
</evidence>
<evidence type="ECO:0000256" key="9">
    <source>
        <dbReference type="ARBA" id="ARBA00023012"/>
    </source>
</evidence>
<keyword evidence="7 13" id="KW-0418">Kinase</keyword>
<dbReference type="SMART" id="SM00387">
    <property type="entry name" value="HATPase_c"/>
    <property type="match status" value="1"/>
</dbReference>
<dbReference type="PANTHER" id="PTHR42878:SF7">
    <property type="entry name" value="SENSOR HISTIDINE KINASE GLRK"/>
    <property type="match status" value="1"/>
</dbReference>
<keyword evidence="14" id="KW-1185">Reference proteome</keyword>
<evidence type="ECO:0000256" key="8">
    <source>
        <dbReference type="ARBA" id="ARBA00022840"/>
    </source>
</evidence>
<keyword evidence="11" id="KW-1133">Transmembrane helix</keyword>
<keyword evidence="11" id="KW-0472">Membrane</keyword>
<keyword evidence="8" id="KW-0067">ATP-binding</keyword>
<protein>
    <recommendedName>
        <fullName evidence="3">histidine kinase</fullName>
        <ecNumber evidence="3">2.7.13.3</ecNumber>
    </recommendedName>
</protein>